<sequence length="92" mass="10279">MGMEMMLLKTFFPSESKDKQHARPGSFSHFLPRELALIVRQRECYQLLGSSDEMLPRQVEKFPFPPYLCSAVAASELVGSTEPSGDTITVSP</sequence>
<dbReference type="Proteomes" id="UP000290289">
    <property type="component" value="Chromosome 5"/>
</dbReference>
<proteinExistence type="predicted"/>
<protein>
    <submittedName>
        <fullName evidence="1">Uncharacterized protein</fullName>
    </submittedName>
</protein>
<evidence type="ECO:0000313" key="2">
    <source>
        <dbReference type="Proteomes" id="UP000290289"/>
    </source>
</evidence>
<gene>
    <name evidence="1" type="ORF">DVH24_030548</name>
</gene>
<accession>A0A498JYK6</accession>
<name>A0A498JYK6_MALDO</name>
<comment type="caution">
    <text evidence="1">The sequence shown here is derived from an EMBL/GenBank/DDBJ whole genome shotgun (WGS) entry which is preliminary data.</text>
</comment>
<dbReference type="AlphaFoldDB" id="A0A498JYK6"/>
<evidence type="ECO:0000313" key="1">
    <source>
        <dbReference type="EMBL" id="RXI00058.1"/>
    </source>
</evidence>
<organism evidence="1 2">
    <name type="scientific">Malus domestica</name>
    <name type="common">Apple</name>
    <name type="synonym">Pyrus malus</name>
    <dbReference type="NCBI Taxonomy" id="3750"/>
    <lineage>
        <taxon>Eukaryota</taxon>
        <taxon>Viridiplantae</taxon>
        <taxon>Streptophyta</taxon>
        <taxon>Embryophyta</taxon>
        <taxon>Tracheophyta</taxon>
        <taxon>Spermatophyta</taxon>
        <taxon>Magnoliopsida</taxon>
        <taxon>eudicotyledons</taxon>
        <taxon>Gunneridae</taxon>
        <taxon>Pentapetalae</taxon>
        <taxon>rosids</taxon>
        <taxon>fabids</taxon>
        <taxon>Rosales</taxon>
        <taxon>Rosaceae</taxon>
        <taxon>Amygdaloideae</taxon>
        <taxon>Maleae</taxon>
        <taxon>Malus</taxon>
    </lineage>
</organism>
<reference evidence="1 2" key="1">
    <citation type="submission" date="2018-10" db="EMBL/GenBank/DDBJ databases">
        <title>A high-quality apple genome assembly.</title>
        <authorList>
            <person name="Hu J."/>
        </authorList>
    </citation>
    <scope>NUCLEOTIDE SEQUENCE [LARGE SCALE GENOMIC DNA]</scope>
    <source>
        <strain evidence="2">cv. HFTH1</strain>
        <tissue evidence="1">Young leaf</tissue>
    </source>
</reference>
<dbReference type="EMBL" id="RDQH01000331">
    <property type="protein sequence ID" value="RXI00058.1"/>
    <property type="molecule type" value="Genomic_DNA"/>
</dbReference>
<keyword evidence="2" id="KW-1185">Reference proteome</keyword>